<feature type="compositionally biased region" description="Low complexity" evidence="11">
    <location>
        <begin position="855"/>
        <end position="864"/>
    </location>
</feature>
<evidence type="ECO:0000313" key="12">
    <source>
        <dbReference type="EMBL" id="PWN89794.1"/>
    </source>
</evidence>
<dbReference type="PRINTS" id="PR01100">
    <property type="entry name" value="SHIKIMTKNASE"/>
</dbReference>
<feature type="region of interest" description="Disordered" evidence="11">
    <location>
        <begin position="327"/>
        <end position="371"/>
    </location>
</feature>
<dbReference type="UniPathway" id="UPA00053">
    <property type="reaction ID" value="UER00088"/>
</dbReference>
<feature type="compositionally biased region" description="Basic residues" evidence="11">
    <location>
        <begin position="327"/>
        <end position="338"/>
    </location>
</feature>
<dbReference type="GO" id="GO:0009073">
    <property type="term" value="P:aromatic amino acid family biosynthetic process"/>
    <property type="evidence" value="ECO:0007669"/>
    <property type="project" value="UniProtKB-KW"/>
</dbReference>
<dbReference type="InterPro" id="IPR001381">
    <property type="entry name" value="DHquinase_I"/>
</dbReference>
<dbReference type="InParanoid" id="A0A316YLW5"/>
<evidence type="ECO:0000256" key="9">
    <source>
        <dbReference type="ARBA" id="ARBA00023239"/>
    </source>
</evidence>
<evidence type="ECO:0000313" key="13">
    <source>
        <dbReference type="Proteomes" id="UP000245768"/>
    </source>
</evidence>
<feature type="compositionally biased region" description="Basic and acidic residues" evidence="11">
    <location>
        <begin position="974"/>
        <end position="983"/>
    </location>
</feature>
<sequence length="1028" mass="111480">MSAPPRLLRYDGRATLVIIGMRGVGKTTLGIIASSALERRFIDADAAFEAMEQTTVSRYVDQHGWPAFRSRETMVLASLLSRHPQDAVIACGGGLVESVESRRLLINARRTMPVVLVLREKHEVTRYLVAQTSRPDYEEGLLDVMRRREPLFRECASHVFVSLTAASSSSSSPHPLALKHVERSFLRLIRSILIGGDEAIIPGGGSSRSSSPQMRPAASLSHLLGAHGPGPGPSPGPPDRRSPSVASATGATVGGDGSSRFAVFPRRADPTSRSSLLTRRTTFLSLTFADIGQVNPALLRRIVEGVDAIELRVDMLECLRPASRLARMRRRSQHHHADRGRSSTDDEDDELAQDESEGVKEDSRDKEAPQVDLTDVAIQVETLRRLAPELPLMFTCRSDREGGYFYDDRCLAQRDTTSAHSQALYFRLADLALAMQVELLDVELGWDPVLTRRLIDARGRTAIVASYHDLNGDLRWDSVVPAQLYDRARSFGQIHLVEIIGTASRRHIEQNAYLASFLARVLSTAAVDATRSLPPLTALNMGAAGRSSRLSNDVLGFVSHPALPSKAGPGQMSLRETVEMLASLGALEPRLFRLVGRPSSSSSVRRPAAAALAIERAFAEFGLPYTLALAQRIDEHDGDDGDGLFLSGWHTASMQRALLGQMTAAMTAAMSAATATTTAAAQAVCAVDVTARADAAARLLGTRAAKAVPNALGDCCLGDAVGDHTLPHALERLAERFSSPINAPGPSRSALVVVLGHDGDGAREIASRAALYAVARLGFGACYFHRMAHVSTQLNEGQAPDDSCCAWAHEVLDVAREERGQARPSAGCHVVELRNAYELARFSTSRRKSHFEPRQQQQQQSQQQLPEDGGSGTVSPYEAFKKPHVVLLVGGTDAAQRAALQSLSATATTGTADDSSVLPRDIWETHVGGTILRIPTEQDEGDEGDGYNQQPSEGARMKDEEGEEEEDDNDEGAAWEHEDREGTVLERAGWIHVSPQLLERERVQRGVVEPWTRMAAPAESLKAVWNGR</sequence>
<protein>
    <recommendedName>
        <fullName evidence="2">shikimate kinase</fullName>
        <ecNumber evidence="2">2.7.1.71</ecNumber>
    </recommendedName>
</protein>
<dbReference type="GeneID" id="37046849"/>
<keyword evidence="3" id="KW-0028">Amino-acid biosynthesis</keyword>
<dbReference type="SUPFAM" id="SSF52540">
    <property type="entry name" value="P-loop containing nucleoside triphosphate hydrolases"/>
    <property type="match status" value="1"/>
</dbReference>
<feature type="region of interest" description="Disordered" evidence="11">
    <location>
        <begin position="933"/>
        <end position="983"/>
    </location>
</feature>
<evidence type="ECO:0000256" key="5">
    <source>
        <dbReference type="ARBA" id="ARBA00022741"/>
    </source>
</evidence>
<keyword evidence="13" id="KW-1185">Reference proteome</keyword>
<dbReference type="STRING" id="215250.A0A316YLW5"/>
<dbReference type="CDD" id="cd00502">
    <property type="entry name" value="DHQase_I"/>
    <property type="match status" value="1"/>
</dbReference>
<feature type="compositionally biased region" description="Acidic residues" evidence="11">
    <location>
        <begin position="960"/>
        <end position="973"/>
    </location>
</feature>
<keyword evidence="7" id="KW-0067">ATP-binding</keyword>
<proteinExistence type="inferred from homology"/>
<organism evidence="12 13">
    <name type="scientific">Acaromyces ingoldii</name>
    <dbReference type="NCBI Taxonomy" id="215250"/>
    <lineage>
        <taxon>Eukaryota</taxon>
        <taxon>Fungi</taxon>
        <taxon>Dikarya</taxon>
        <taxon>Basidiomycota</taxon>
        <taxon>Ustilaginomycotina</taxon>
        <taxon>Exobasidiomycetes</taxon>
        <taxon>Exobasidiales</taxon>
        <taxon>Cryptobasidiaceae</taxon>
        <taxon>Acaromyces</taxon>
    </lineage>
</organism>
<feature type="compositionally biased region" description="Acidic residues" evidence="11">
    <location>
        <begin position="345"/>
        <end position="356"/>
    </location>
</feature>
<feature type="region of interest" description="Disordered" evidence="11">
    <location>
        <begin position="203"/>
        <end position="274"/>
    </location>
</feature>
<dbReference type="OrthoDB" id="197068at2759"/>
<dbReference type="GO" id="GO:0004765">
    <property type="term" value="F:shikimate kinase activity"/>
    <property type="evidence" value="ECO:0007669"/>
    <property type="project" value="UniProtKB-EC"/>
</dbReference>
<evidence type="ECO:0000256" key="7">
    <source>
        <dbReference type="ARBA" id="ARBA00022840"/>
    </source>
</evidence>
<name>A0A316YLW5_9BASI</name>
<keyword evidence="5" id="KW-0547">Nucleotide-binding</keyword>
<dbReference type="GO" id="GO:0009423">
    <property type="term" value="P:chorismate biosynthetic process"/>
    <property type="evidence" value="ECO:0007669"/>
    <property type="project" value="UniProtKB-UniPathway"/>
</dbReference>
<dbReference type="Gene3D" id="3.40.50.300">
    <property type="entry name" value="P-loop containing nucleotide triphosphate hydrolases"/>
    <property type="match status" value="1"/>
</dbReference>
<dbReference type="PANTHER" id="PTHR21090">
    <property type="entry name" value="AROM/DEHYDROQUINATE SYNTHASE"/>
    <property type="match status" value="1"/>
</dbReference>
<dbReference type="PROSITE" id="PS01028">
    <property type="entry name" value="DEHYDROQUINASE_I"/>
    <property type="match status" value="1"/>
</dbReference>
<evidence type="ECO:0000256" key="2">
    <source>
        <dbReference type="ARBA" id="ARBA00012154"/>
    </source>
</evidence>
<dbReference type="RefSeq" id="XP_025376992.1">
    <property type="nucleotide sequence ID" value="XM_025524933.1"/>
</dbReference>
<feature type="region of interest" description="Disordered" evidence="11">
    <location>
        <begin position="845"/>
        <end position="877"/>
    </location>
</feature>
<evidence type="ECO:0000256" key="3">
    <source>
        <dbReference type="ARBA" id="ARBA00022605"/>
    </source>
</evidence>
<dbReference type="HAMAP" id="MF_00109">
    <property type="entry name" value="Shikimate_kinase"/>
    <property type="match status" value="1"/>
</dbReference>
<dbReference type="InterPro" id="IPR031322">
    <property type="entry name" value="Shikimate/glucono_kinase"/>
</dbReference>
<dbReference type="PROSITE" id="PS01128">
    <property type="entry name" value="SHIKIMATE_KINASE"/>
    <property type="match status" value="1"/>
</dbReference>
<evidence type="ECO:0000256" key="8">
    <source>
        <dbReference type="ARBA" id="ARBA00023141"/>
    </source>
</evidence>
<comment type="pathway">
    <text evidence="1">Metabolic intermediate biosynthesis; chorismate biosynthesis; chorismate from D-erythrose 4-phosphate and phosphoenolpyruvate: step 5/7.</text>
</comment>
<dbReference type="GO" id="GO:0008652">
    <property type="term" value="P:amino acid biosynthetic process"/>
    <property type="evidence" value="ECO:0007669"/>
    <property type="project" value="UniProtKB-KW"/>
</dbReference>
<reference evidence="12 13" key="1">
    <citation type="journal article" date="2018" name="Mol. Biol. Evol.">
        <title>Broad Genomic Sampling Reveals a Smut Pathogenic Ancestry of the Fungal Clade Ustilaginomycotina.</title>
        <authorList>
            <person name="Kijpornyongpan T."/>
            <person name="Mondo S.J."/>
            <person name="Barry K."/>
            <person name="Sandor L."/>
            <person name="Lee J."/>
            <person name="Lipzen A."/>
            <person name="Pangilinan J."/>
            <person name="LaButti K."/>
            <person name="Hainaut M."/>
            <person name="Henrissat B."/>
            <person name="Grigoriev I.V."/>
            <person name="Spatafora J.W."/>
            <person name="Aime M.C."/>
        </authorList>
    </citation>
    <scope>NUCLEOTIDE SEQUENCE [LARGE SCALE GENOMIC DNA]</scope>
    <source>
        <strain evidence="12 13">MCA 4198</strain>
    </source>
</reference>
<dbReference type="Proteomes" id="UP000245768">
    <property type="component" value="Unassembled WGS sequence"/>
</dbReference>
<keyword evidence="6" id="KW-0418">Kinase</keyword>
<dbReference type="InterPro" id="IPR027417">
    <property type="entry name" value="P-loop_NTPase"/>
</dbReference>
<dbReference type="GO" id="GO:0005524">
    <property type="term" value="F:ATP binding"/>
    <property type="evidence" value="ECO:0007669"/>
    <property type="project" value="UniProtKB-KW"/>
</dbReference>
<evidence type="ECO:0000256" key="4">
    <source>
        <dbReference type="ARBA" id="ARBA00022679"/>
    </source>
</evidence>
<keyword evidence="9" id="KW-0456">Lyase</keyword>
<dbReference type="AlphaFoldDB" id="A0A316YLW5"/>
<dbReference type="EC" id="2.7.1.71" evidence="2"/>
<dbReference type="GO" id="GO:0003866">
    <property type="term" value="F:3-phosphoshikimate 1-carboxyvinyltransferase activity"/>
    <property type="evidence" value="ECO:0007669"/>
    <property type="project" value="TreeGrafter"/>
</dbReference>
<dbReference type="Pfam" id="PF01487">
    <property type="entry name" value="DHquinase_I"/>
    <property type="match status" value="1"/>
</dbReference>
<dbReference type="SUPFAM" id="SSF51569">
    <property type="entry name" value="Aldolase"/>
    <property type="match status" value="1"/>
</dbReference>
<evidence type="ECO:0000256" key="11">
    <source>
        <dbReference type="SAM" id="MobiDB-lite"/>
    </source>
</evidence>
<dbReference type="InterPro" id="IPR013785">
    <property type="entry name" value="Aldolase_TIM"/>
</dbReference>
<feature type="compositionally biased region" description="Basic and acidic residues" evidence="11">
    <location>
        <begin position="357"/>
        <end position="369"/>
    </location>
</feature>
<dbReference type="InterPro" id="IPR000623">
    <property type="entry name" value="Shikimate_kinase/TSH1"/>
</dbReference>
<comment type="catalytic activity">
    <reaction evidence="10">
        <text>shikimate + ATP = 3-phosphoshikimate + ADP + H(+)</text>
        <dbReference type="Rhea" id="RHEA:13121"/>
        <dbReference type="ChEBI" id="CHEBI:15378"/>
        <dbReference type="ChEBI" id="CHEBI:30616"/>
        <dbReference type="ChEBI" id="CHEBI:36208"/>
        <dbReference type="ChEBI" id="CHEBI:145989"/>
        <dbReference type="ChEBI" id="CHEBI:456216"/>
        <dbReference type="EC" id="2.7.1.71"/>
    </reaction>
</comment>
<dbReference type="InterPro" id="IPR023000">
    <property type="entry name" value="Shikimate_kinase_CS"/>
</dbReference>
<keyword evidence="8" id="KW-0057">Aromatic amino acid biosynthesis</keyword>
<keyword evidence="4" id="KW-0808">Transferase</keyword>
<accession>A0A316YLW5</accession>
<dbReference type="GO" id="GO:0003855">
    <property type="term" value="F:3-dehydroquinate dehydratase activity"/>
    <property type="evidence" value="ECO:0007669"/>
    <property type="project" value="InterPro"/>
</dbReference>
<gene>
    <name evidence="12" type="ORF">FA10DRAFT_301097</name>
</gene>
<evidence type="ECO:0000256" key="10">
    <source>
        <dbReference type="ARBA" id="ARBA00048567"/>
    </source>
</evidence>
<dbReference type="CDD" id="cd00464">
    <property type="entry name" value="SK"/>
    <property type="match status" value="1"/>
</dbReference>
<dbReference type="EMBL" id="KZ819636">
    <property type="protein sequence ID" value="PWN89794.1"/>
    <property type="molecule type" value="Genomic_DNA"/>
</dbReference>
<dbReference type="Pfam" id="PF01202">
    <property type="entry name" value="SKI"/>
    <property type="match status" value="1"/>
</dbReference>
<evidence type="ECO:0000256" key="1">
    <source>
        <dbReference type="ARBA" id="ARBA00004842"/>
    </source>
</evidence>
<dbReference type="PANTHER" id="PTHR21090:SF5">
    <property type="entry name" value="PENTAFUNCTIONAL AROM POLYPEPTIDE"/>
    <property type="match status" value="1"/>
</dbReference>
<evidence type="ECO:0000256" key="6">
    <source>
        <dbReference type="ARBA" id="ARBA00022777"/>
    </source>
</evidence>
<dbReference type="Gene3D" id="3.20.20.70">
    <property type="entry name" value="Aldolase class I"/>
    <property type="match status" value="1"/>
</dbReference>
<dbReference type="InterPro" id="IPR018508">
    <property type="entry name" value="3-dehydroquinate_DH_AS"/>
</dbReference>